<accession>A0A2N3NI20</accession>
<feature type="region of interest" description="Disordered" evidence="1">
    <location>
        <begin position="341"/>
        <end position="383"/>
    </location>
</feature>
<evidence type="ECO:0000256" key="1">
    <source>
        <dbReference type="SAM" id="MobiDB-lite"/>
    </source>
</evidence>
<dbReference type="OrthoDB" id="630188at2759"/>
<dbReference type="AlphaFoldDB" id="A0A2N3NI20"/>
<evidence type="ECO:0000259" key="2">
    <source>
        <dbReference type="Pfam" id="PF00149"/>
    </source>
</evidence>
<evidence type="ECO:0000313" key="4">
    <source>
        <dbReference type="Proteomes" id="UP000233524"/>
    </source>
</evidence>
<evidence type="ECO:0000313" key="3">
    <source>
        <dbReference type="EMBL" id="PKS12085.1"/>
    </source>
</evidence>
<dbReference type="PANTHER" id="PTHR12905:SF0">
    <property type="entry name" value="CALCINEURIN-LIKE PHOSPHOESTERASE DOMAIN-CONTAINING PROTEIN"/>
    <property type="match status" value="1"/>
</dbReference>
<gene>
    <name evidence="3" type="ORF">jhhlp_001381</name>
</gene>
<organism evidence="3 4">
    <name type="scientific">Lomentospora prolificans</name>
    <dbReference type="NCBI Taxonomy" id="41688"/>
    <lineage>
        <taxon>Eukaryota</taxon>
        <taxon>Fungi</taxon>
        <taxon>Dikarya</taxon>
        <taxon>Ascomycota</taxon>
        <taxon>Pezizomycotina</taxon>
        <taxon>Sordariomycetes</taxon>
        <taxon>Hypocreomycetidae</taxon>
        <taxon>Microascales</taxon>
        <taxon>Microascaceae</taxon>
        <taxon>Lomentospora</taxon>
    </lineage>
</organism>
<dbReference type="PANTHER" id="PTHR12905">
    <property type="entry name" value="METALLOPHOSPHOESTERASE"/>
    <property type="match status" value="1"/>
</dbReference>
<feature type="region of interest" description="Disordered" evidence="1">
    <location>
        <begin position="69"/>
        <end position="91"/>
    </location>
</feature>
<dbReference type="InterPro" id="IPR004843">
    <property type="entry name" value="Calcineurin-like_PHP"/>
</dbReference>
<feature type="compositionally biased region" description="Polar residues" evidence="1">
    <location>
        <begin position="73"/>
        <end position="91"/>
    </location>
</feature>
<dbReference type="Gene3D" id="3.60.21.10">
    <property type="match status" value="1"/>
</dbReference>
<reference evidence="3 4" key="1">
    <citation type="journal article" date="2017" name="G3 (Bethesda)">
        <title>First Draft Genome Sequence of the Pathogenic Fungus Lomentospora prolificans (Formerly Scedosporium prolificans).</title>
        <authorList>
            <person name="Luo R."/>
            <person name="Zimin A."/>
            <person name="Workman R."/>
            <person name="Fan Y."/>
            <person name="Pertea G."/>
            <person name="Grossman N."/>
            <person name="Wear M.P."/>
            <person name="Jia B."/>
            <person name="Miller H."/>
            <person name="Casadevall A."/>
            <person name="Timp W."/>
            <person name="Zhang S.X."/>
            <person name="Salzberg S.L."/>
        </authorList>
    </citation>
    <scope>NUCLEOTIDE SEQUENCE [LARGE SCALE GENOMIC DNA]</scope>
    <source>
        <strain evidence="3 4">JHH-5317</strain>
    </source>
</reference>
<dbReference type="CDD" id="cd07379">
    <property type="entry name" value="MPP_239FB"/>
    <property type="match status" value="1"/>
</dbReference>
<feature type="domain" description="Calcineurin-like phosphoesterase" evidence="2">
    <location>
        <begin position="98"/>
        <end position="324"/>
    </location>
</feature>
<feature type="compositionally biased region" description="Polar residues" evidence="1">
    <location>
        <begin position="14"/>
        <end position="32"/>
    </location>
</feature>
<dbReference type="SUPFAM" id="SSF56300">
    <property type="entry name" value="Metallo-dependent phosphatases"/>
    <property type="match status" value="1"/>
</dbReference>
<dbReference type="InterPro" id="IPR029052">
    <property type="entry name" value="Metallo-depent_PP-like"/>
</dbReference>
<dbReference type="EMBL" id="NLAX01000004">
    <property type="protein sequence ID" value="PKS12085.1"/>
    <property type="molecule type" value="Genomic_DNA"/>
</dbReference>
<name>A0A2N3NI20_9PEZI</name>
<dbReference type="InterPro" id="IPR051693">
    <property type="entry name" value="UPF0046_metallophosphoest"/>
</dbReference>
<sequence>MRVRAGVPNALPVSDSTTATAGGNTQTSPRLTRTSHKLKRACLCLPFVSRGSSSSSTSTSLQTQRTTFAMNPIASSSTAPPRGTSSSSDPASVTIKTRILIISDTHGVRPTETAPPEPETLSSPCTLYGHTSSRSPFHLPLPAADVVIHCGDLTKRSSVEEYRSTISVLRQIQAPVKIAIAGNHDLSLHQQFIKENIDDVNKSQPSLVWLARQVAMHAEARNVLTENKDITYLEEGTQEIVLLNGAKLRLYTSPWTPSYGGWAFQYEGSHNFSIPQGIDVAVTHGPPLGMQDYAASGDYAGCPMLFNSIQKARPRIHCFGHIHEAWGGYYGHWAFPEGTSWQQAVGTGDPGASAAPDTSSYYGNNSDSDASMTPPPPQTLDALDPERSYVIENVNSIRLSRGDSEEEASRKREKYARYSSQGCCHVDVSPEGQIPVERGKQTLFLNAAILDRRYKIAHFPWLVEIDLPRA</sequence>
<dbReference type="VEuPathDB" id="FungiDB:jhhlp_001381"/>
<dbReference type="InParanoid" id="A0A2N3NI20"/>
<feature type="region of interest" description="Disordered" evidence="1">
    <location>
        <begin position="1"/>
        <end position="34"/>
    </location>
</feature>
<proteinExistence type="predicted"/>
<feature type="compositionally biased region" description="Polar residues" evidence="1">
    <location>
        <begin position="356"/>
        <end position="371"/>
    </location>
</feature>
<dbReference type="GO" id="GO:0016787">
    <property type="term" value="F:hydrolase activity"/>
    <property type="evidence" value="ECO:0007669"/>
    <property type="project" value="InterPro"/>
</dbReference>
<dbReference type="Pfam" id="PF00149">
    <property type="entry name" value="Metallophos"/>
    <property type="match status" value="1"/>
</dbReference>
<keyword evidence="4" id="KW-1185">Reference proteome</keyword>
<dbReference type="Proteomes" id="UP000233524">
    <property type="component" value="Unassembled WGS sequence"/>
</dbReference>
<protein>
    <recommendedName>
        <fullName evidence="2">Calcineurin-like phosphoesterase domain-containing protein</fullName>
    </recommendedName>
</protein>
<comment type="caution">
    <text evidence="3">The sequence shown here is derived from an EMBL/GenBank/DDBJ whole genome shotgun (WGS) entry which is preliminary data.</text>
</comment>